<accession>A0ACC0XT08</accession>
<evidence type="ECO:0000313" key="1">
    <source>
        <dbReference type="EMBL" id="KAJ0021620.1"/>
    </source>
</evidence>
<dbReference type="Proteomes" id="UP001163603">
    <property type="component" value="Chromosome 11"/>
</dbReference>
<gene>
    <name evidence="1" type="ORF">Pint_31868</name>
</gene>
<sequence length="150" mass="15610">MGFTKLGFFFLLLFFHQLRLLLAYQRSNNTQLDTEFKQRQNASEKGNPQKFTSKEGVMVSVNRRGGGGGGHGGGGGGHGGGGHGNGGGHGEGGNDGQVGGGAVIPLYATGAGGYHGRRHHGSNTASPGYCGLSYLVFCVFISIVVFVYFI</sequence>
<comment type="caution">
    <text evidence="1">The sequence shown here is derived from an EMBL/GenBank/DDBJ whole genome shotgun (WGS) entry which is preliminary data.</text>
</comment>
<protein>
    <submittedName>
        <fullName evidence="1">Uncharacterized protein</fullName>
    </submittedName>
</protein>
<evidence type="ECO:0000313" key="2">
    <source>
        <dbReference type="Proteomes" id="UP001163603"/>
    </source>
</evidence>
<reference evidence="2" key="1">
    <citation type="journal article" date="2023" name="G3 (Bethesda)">
        <title>Genome assembly and association tests identify interacting loci associated with vigor, precocity, and sex in interspecific pistachio rootstocks.</title>
        <authorList>
            <person name="Palmer W."/>
            <person name="Jacygrad E."/>
            <person name="Sagayaradj S."/>
            <person name="Cavanaugh K."/>
            <person name="Han R."/>
            <person name="Bertier L."/>
            <person name="Beede B."/>
            <person name="Kafkas S."/>
            <person name="Golino D."/>
            <person name="Preece J."/>
            <person name="Michelmore R."/>
        </authorList>
    </citation>
    <scope>NUCLEOTIDE SEQUENCE [LARGE SCALE GENOMIC DNA]</scope>
</reference>
<dbReference type="EMBL" id="CM047746">
    <property type="protein sequence ID" value="KAJ0021620.1"/>
    <property type="molecule type" value="Genomic_DNA"/>
</dbReference>
<organism evidence="1 2">
    <name type="scientific">Pistacia integerrima</name>
    <dbReference type="NCBI Taxonomy" id="434235"/>
    <lineage>
        <taxon>Eukaryota</taxon>
        <taxon>Viridiplantae</taxon>
        <taxon>Streptophyta</taxon>
        <taxon>Embryophyta</taxon>
        <taxon>Tracheophyta</taxon>
        <taxon>Spermatophyta</taxon>
        <taxon>Magnoliopsida</taxon>
        <taxon>eudicotyledons</taxon>
        <taxon>Gunneridae</taxon>
        <taxon>Pentapetalae</taxon>
        <taxon>rosids</taxon>
        <taxon>malvids</taxon>
        <taxon>Sapindales</taxon>
        <taxon>Anacardiaceae</taxon>
        <taxon>Pistacia</taxon>
    </lineage>
</organism>
<proteinExistence type="predicted"/>
<name>A0ACC0XT08_9ROSI</name>
<keyword evidence="2" id="KW-1185">Reference proteome</keyword>